<reference evidence="3 4" key="1">
    <citation type="submission" date="2023-10" db="EMBL/GenBank/DDBJ databases">
        <title>Genome-Wide Identification Analysis in wild type Solanum Pinnatisectum Reveals Some Genes Defensing Phytophthora Infestans.</title>
        <authorList>
            <person name="Sun C."/>
        </authorList>
    </citation>
    <scope>NUCLEOTIDE SEQUENCE [LARGE SCALE GENOMIC DNA]</scope>
    <source>
        <strain evidence="3">LQN</strain>
        <tissue evidence="3">Leaf</tissue>
    </source>
</reference>
<dbReference type="InterPro" id="IPR005162">
    <property type="entry name" value="Retrotrans_gag_dom"/>
</dbReference>
<dbReference type="Pfam" id="PF03732">
    <property type="entry name" value="Retrotrans_gag"/>
    <property type="match status" value="1"/>
</dbReference>
<evidence type="ECO:0000259" key="2">
    <source>
        <dbReference type="Pfam" id="PF03732"/>
    </source>
</evidence>
<feature type="domain" description="Retrotransposon gag" evidence="2">
    <location>
        <begin position="77"/>
        <end position="121"/>
    </location>
</feature>
<proteinExistence type="predicted"/>
<evidence type="ECO:0000313" key="4">
    <source>
        <dbReference type="Proteomes" id="UP001311915"/>
    </source>
</evidence>
<feature type="compositionally biased region" description="Basic and acidic residues" evidence="1">
    <location>
        <begin position="1"/>
        <end position="21"/>
    </location>
</feature>
<dbReference type="PANTHER" id="PTHR33437:SF2">
    <property type="entry name" value="OS06G0361200 PROTEIN"/>
    <property type="match status" value="1"/>
</dbReference>
<sequence>MDRMEGLLDEEVSHAPGKDKAPLANEMPIFSEGMIPLNRLKEFIEGTIKDKYEVSTKSSHMYAKPYTARIDNFKMTTGNAFDWYTDLEHNSIDSWEQLEHEFLNRFYSTRRTVSMVELTNTCQRKDKPDRLSEASAIEMCIQGMHWELLYILQGIKPKSFEDLATRAHDMELSMSSAAKDMTFVHNPHEVRDKQEPKRWSKFVPRNDNKESMSVNVSPVKFTTNEGIKQNVSTTFQARQIKIRH</sequence>
<protein>
    <recommendedName>
        <fullName evidence="2">Retrotransposon gag domain-containing protein</fullName>
    </recommendedName>
</protein>
<dbReference type="AlphaFoldDB" id="A0AAV9M0U6"/>
<accession>A0AAV9M0U6</accession>
<keyword evidence="4" id="KW-1185">Reference proteome</keyword>
<evidence type="ECO:0000313" key="3">
    <source>
        <dbReference type="EMBL" id="KAK4731512.1"/>
    </source>
</evidence>
<organism evidence="3 4">
    <name type="scientific">Solanum pinnatisectum</name>
    <name type="common">tansyleaf nightshade</name>
    <dbReference type="NCBI Taxonomy" id="50273"/>
    <lineage>
        <taxon>Eukaryota</taxon>
        <taxon>Viridiplantae</taxon>
        <taxon>Streptophyta</taxon>
        <taxon>Embryophyta</taxon>
        <taxon>Tracheophyta</taxon>
        <taxon>Spermatophyta</taxon>
        <taxon>Magnoliopsida</taxon>
        <taxon>eudicotyledons</taxon>
        <taxon>Gunneridae</taxon>
        <taxon>Pentapetalae</taxon>
        <taxon>asterids</taxon>
        <taxon>lamiids</taxon>
        <taxon>Solanales</taxon>
        <taxon>Solanaceae</taxon>
        <taxon>Solanoideae</taxon>
        <taxon>Solaneae</taxon>
        <taxon>Solanum</taxon>
    </lineage>
</organism>
<gene>
    <name evidence="3" type="ORF">R3W88_024500</name>
</gene>
<dbReference type="EMBL" id="JAWPEI010000003">
    <property type="protein sequence ID" value="KAK4731512.1"/>
    <property type="molecule type" value="Genomic_DNA"/>
</dbReference>
<comment type="caution">
    <text evidence="3">The sequence shown here is derived from an EMBL/GenBank/DDBJ whole genome shotgun (WGS) entry which is preliminary data.</text>
</comment>
<dbReference type="PANTHER" id="PTHR33437">
    <property type="entry name" value="OS06G0361200 PROTEIN"/>
    <property type="match status" value="1"/>
</dbReference>
<dbReference type="Proteomes" id="UP001311915">
    <property type="component" value="Unassembled WGS sequence"/>
</dbReference>
<feature type="region of interest" description="Disordered" evidence="1">
    <location>
        <begin position="1"/>
        <end position="23"/>
    </location>
</feature>
<evidence type="ECO:0000256" key="1">
    <source>
        <dbReference type="SAM" id="MobiDB-lite"/>
    </source>
</evidence>
<name>A0AAV9M0U6_9SOLN</name>